<keyword evidence="1" id="KW-0472">Membrane</keyword>
<keyword evidence="3" id="KW-0378">Hydrolase</keyword>
<keyword evidence="1" id="KW-1133">Transmembrane helix</keyword>
<organism evidence="3 4">
    <name type="scientific">Prolixibacter denitrificans</name>
    <dbReference type="NCBI Taxonomy" id="1541063"/>
    <lineage>
        <taxon>Bacteria</taxon>
        <taxon>Pseudomonadati</taxon>
        <taxon>Bacteroidota</taxon>
        <taxon>Bacteroidia</taxon>
        <taxon>Marinilabiliales</taxon>
        <taxon>Prolixibacteraceae</taxon>
        <taxon>Prolixibacter</taxon>
    </lineage>
</organism>
<feature type="transmembrane region" description="Helical" evidence="1">
    <location>
        <begin position="224"/>
        <end position="244"/>
    </location>
</feature>
<dbReference type="Proteomes" id="UP000240621">
    <property type="component" value="Unassembled WGS sequence"/>
</dbReference>
<dbReference type="GO" id="GO:0006508">
    <property type="term" value="P:proteolysis"/>
    <property type="evidence" value="ECO:0007669"/>
    <property type="project" value="UniProtKB-KW"/>
</dbReference>
<dbReference type="PANTHER" id="PTHR35797:SF1">
    <property type="entry name" value="PROTEASE"/>
    <property type="match status" value="1"/>
</dbReference>
<feature type="transmembrane region" description="Helical" evidence="1">
    <location>
        <begin position="38"/>
        <end position="56"/>
    </location>
</feature>
<dbReference type="InterPro" id="IPR003675">
    <property type="entry name" value="Rce1/LyrA-like_dom"/>
</dbReference>
<feature type="transmembrane region" description="Helical" evidence="1">
    <location>
        <begin position="96"/>
        <end position="117"/>
    </location>
</feature>
<feature type="transmembrane region" description="Helical" evidence="1">
    <location>
        <begin position="168"/>
        <end position="188"/>
    </location>
</feature>
<dbReference type="InterPro" id="IPR042150">
    <property type="entry name" value="MmRce1-like"/>
</dbReference>
<name>A0A2P8CFQ1_9BACT</name>
<feature type="transmembrane region" description="Helical" evidence="1">
    <location>
        <begin position="68"/>
        <end position="90"/>
    </location>
</feature>
<dbReference type="AlphaFoldDB" id="A0A2P8CFQ1"/>
<accession>A0A2P8CFQ1</accession>
<dbReference type="Pfam" id="PF02517">
    <property type="entry name" value="Rce1-like"/>
    <property type="match status" value="1"/>
</dbReference>
<dbReference type="PANTHER" id="PTHR35797">
    <property type="entry name" value="PROTEASE-RELATED"/>
    <property type="match status" value="1"/>
</dbReference>
<protein>
    <submittedName>
        <fullName evidence="3">CAAX prenyl protease-like protein</fullName>
    </submittedName>
</protein>
<dbReference type="GO" id="GO:0080120">
    <property type="term" value="P:CAAX-box protein maturation"/>
    <property type="evidence" value="ECO:0007669"/>
    <property type="project" value="UniProtKB-ARBA"/>
</dbReference>
<feature type="domain" description="CAAX prenyl protease 2/Lysostaphin resistance protein A-like" evidence="2">
    <location>
        <begin position="106"/>
        <end position="206"/>
    </location>
</feature>
<comment type="caution">
    <text evidence="3">The sequence shown here is derived from an EMBL/GenBank/DDBJ whole genome shotgun (WGS) entry which is preliminary data.</text>
</comment>
<sequence length="265" mass="31220">MMRKIVKVYFLFLAFMILTTGLRYFQMDIFNLKNVGEISPILISVIFILLIKKDSFKMLAFNKFELKPLFLPIVAIIFVIAIDFIVQFRFHLIQPPVFNMSFLVSLLIYSVLFTIMLGGFEEIGWRGYLTSKIIQYKLSWSQLIIITSVIWSIWHLPTHFAKFEHHFYIQYSIFVISCFEFSIIMAYLRIRTNSVIPAIIMHSLIALLYASFFKPTSNHMDLYFLTFPSIVMILILLPVSIYYYRKGHKIYSDNYLKTPAPEYVG</sequence>
<keyword evidence="3" id="KW-0645">Protease</keyword>
<evidence type="ECO:0000256" key="1">
    <source>
        <dbReference type="SAM" id="Phobius"/>
    </source>
</evidence>
<proteinExistence type="predicted"/>
<dbReference type="EMBL" id="PYGC01000003">
    <property type="protein sequence ID" value="PSK83784.1"/>
    <property type="molecule type" value="Genomic_DNA"/>
</dbReference>
<feature type="transmembrane region" description="Helical" evidence="1">
    <location>
        <begin position="138"/>
        <end position="156"/>
    </location>
</feature>
<evidence type="ECO:0000313" key="3">
    <source>
        <dbReference type="EMBL" id="PSK83784.1"/>
    </source>
</evidence>
<gene>
    <name evidence="3" type="ORF">CLV93_103199</name>
</gene>
<feature type="transmembrane region" description="Helical" evidence="1">
    <location>
        <begin position="195"/>
        <end position="212"/>
    </location>
</feature>
<feature type="transmembrane region" description="Helical" evidence="1">
    <location>
        <begin position="7"/>
        <end position="26"/>
    </location>
</feature>
<evidence type="ECO:0000313" key="4">
    <source>
        <dbReference type="Proteomes" id="UP000240621"/>
    </source>
</evidence>
<reference evidence="3 4" key="1">
    <citation type="submission" date="2018-03" db="EMBL/GenBank/DDBJ databases">
        <title>Genomic Encyclopedia of Archaeal and Bacterial Type Strains, Phase II (KMG-II): from individual species to whole genera.</title>
        <authorList>
            <person name="Goeker M."/>
        </authorList>
    </citation>
    <scope>NUCLEOTIDE SEQUENCE [LARGE SCALE GENOMIC DNA]</scope>
    <source>
        <strain evidence="3 4">DSM 27267</strain>
    </source>
</reference>
<evidence type="ECO:0000259" key="2">
    <source>
        <dbReference type="Pfam" id="PF02517"/>
    </source>
</evidence>
<keyword evidence="1" id="KW-0812">Transmembrane</keyword>
<dbReference type="OrthoDB" id="9777755at2"/>
<dbReference type="GO" id="GO:0004175">
    <property type="term" value="F:endopeptidase activity"/>
    <property type="evidence" value="ECO:0007669"/>
    <property type="project" value="UniProtKB-ARBA"/>
</dbReference>